<organism evidence="7 8">
    <name type="scientific">Sporolactobacillus shoreae</name>
    <dbReference type="NCBI Taxonomy" id="1465501"/>
    <lineage>
        <taxon>Bacteria</taxon>
        <taxon>Bacillati</taxon>
        <taxon>Bacillota</taxon>
        <taxon>Bacilli</taxon>
        <taxon>Bacillales</taxon>
        <taxon>Sporolactobacillaceae</taxon>
        <taxon>Sporolactobacillus</taxon>
    </lineage>
</organism>
<feature type="domain" description="RNA polymerase sigma-70 region 2" evidence="5">
    <location>
        <begin position="28"/>
        <end position="94"/>
    </location>
</feature>
<comment type="similarity">
    <text evidence="1">Belongs to the sigma-70 factor family. ECF subfamily.</text>
</comment>
<dbReference type="Gene3D" id="1.10.1740.10">
    <property type="match status" value="1"/>
</dbReference>
<accession>A0A4Z0GP08</accession>
<evidence type="ECO:0000313" key="8">
    <source>
        <dbReference type="Proteomes" id="UP000298347"/>
    </source>
</evidence>
<gene>
    <name evidence="7" type="ORF">E4665_06225</name>
</gene>
<dbReference type="Gene3D" id="1.10.10.10">
    <property type="entry name" value="Winged helix-like DNA-binding domain superfamily/Winged helix DNA-binding domain"/>
    <property type="match status" value="1"/>
</dbReference>
<sequence>MKNAGEPMPGNYFHRNKKQNDEAFSELMVSYHNELYRTAWRYLKNEHDALDALQEVGYRAYKNFHKVKNPQYVKTWMIRIMINYCLNEMNRRKRVIPVDSLSEKQGRDQDRAISLDVERYVQSLDEKYQLIIVLKYYHQYTLSEIAENLEIPIGTVKTRLNHGLGLLRNKMQKEEGK</sequence>
<dbReference type="InterPro" id="IPR036388">
    <property type="entry name" value="WH-like_DNA-bd_sf"/>
</dbReference>
<dbReference type="InterPro" id="IPR013324">
    <property type="entry name" value="RNA_pol_sigma_r3/r4-like"/>
</dbReference>
<protein>
    <submittedName>
        <fullName evidence="7">Sigma-70 family RNA polymerase sigma factor</fullName>
    </submittedName>
</protein>
<dbReference type="AlphaFoldDB" id="A0A4Z0GP08"/>
<reference evidence="7 8" key="1">
    <citation type="journal article" date="2015" name="Int. J. Syst. Evol. Microbiol.">
        <title>Sporolactobacillus shoreae sp. nov. and Sporolactobacillus spathodeae sp. nov., two spore-forming lactic acid bacteria isolated from tree barks in Thailand.</title>
        <authorList>
            <person name="Thamacharoensuk T."/>
            <person name="Kitahara M."/>
            <person name="Ohkuma M."/>
            <person name="Thongchul N."/>
            <person name="Tanasupawat S."/>
        </authorList>
    </citation>
    <scope>NUCLEOTIDE SEQUENCE [LARGE SCALE GENOMIC DNA]</scope>
    <source>
        <strain evidence="7 8">BK92</strain>
    </source>
</reference>
<dbReference type="CDD" id="cd06171">
    <property type="entry name" value="Sigma70_r4"/>
    <property type="match status" value="1"/>
</dbReference>
<evidence type="ECO:0000256" key="2">
    <source>
        <dbReference type="ARBA" id="ARBA00023015"/>
    </source>
</evidence>
<evidence type="ECO:0000259" key="6">
    <source>
        <dbReference type="Pfam" id="PF08281"/>
    </source>
</evidence>
<evidence type="ECO:0000256" key="1">
    <source>
        <dbReference type="ARBA" id="ARBA00010641"/>
    </source>
</evidence>
<dbReference type="InterPro" id="IPR013325">
    <property type="entry name" value="RNA_pol_sigma_r2"/>
</dbReference>
<dbReference type="PANTHER" id="PTHR43133:SF51">
    <property type="entry name" value="RNA POLYMERASE SIGMA FACTOR"/>
    <property type="match status" value="1"/>
</dbReference>
<dbReference type="InterPro" id="IPR014284">
    <property type="entry name" value="RNA_pol_sigma-70_dom"/>
</dbReference>
<keyword evidence="4" id="KW-0804">Transcription</keyword>
<dbReference type="Proteomes" id="UP000298347">
    <property type="component" value="Unassembled WGS sequence"/>
</dbReference>
<evidence type="ECO:0000259" key="5">
    <source>
        <dbReference type="Pfam" id="PF04542"/>
    </source>
</evidence>
<dbReference type="OrthoDB" id="9782703at2"/>
<dbReference type="SUPFAM" id="SSF88659">
    <property type="entry name" value="Sigma3 and sigma4 domains of RNA polymerase sigma factors"/>
    <property type="match status" value="1"/>
</dbReference>
<proteinExistence type="inferred from homology"/>
<name>A0A4Z0GP08_9BACL</name>
<dbReference type="EMBL" id="SRJD01000005">
    <property type="protein sequence ID" value="TGA98920.1"/>
    <property type="molecule type" value="Genomic_DNA"/>
</dbReference>
<dbReference type="InterPro" id="IPR013249">
    <property type="entry name" value="RNA_pol_sigma70_r4_t2"/>
</dbReference>
<dbReference type="SUPFAM" id="SSF88946">
    <property type="entry name" value="Sigma2 domain of RNA polymerase sigma factors"/>
    <property type="match status" value="1"/>
</dbReference>
<dbReference type="InterPro" id="IPR007627">
    <property type="entry name" value="RNA_pol_sigma70_r2"/>
</dbReference>
<evidence type="ECO:0000256" key="3">
    <source>
        <dbReference type="ARBA" id="ARBA00023082"/>
    </source>
</evidence>
<dbReference type="RefSeq" id="WP_135347940.1">
    <property type="nucleotide sequence ID" value="NZ_SRJD01000005.1"/>
</dbReference>
<evidence type="ECO:0000313" key="7">
    <source>
        <dbReference type="EMBL" id="TGA98920.1"/>
    </source>
</evidence>
<keyword evidence="8" id="KW-1185">Reference proteome</keyword>
<feature type="domain" description="RNA polymerase sigma factor 70 region 4 type 2" evidence="6">
    <location>
        <begin position="116"/>
        <end position="164"/>
    </location>
</feature>
<dbReference type="Pfam" id="PF04542">
    <property type="entry name" value="Sigma70_r2"/>
    <property type="match status" value="1"/>
</dbReference>
<dbReference type="GO" id="GO:0016987">
    <property type="term" value="F:sigma factor activity"/>
    <property type="evidence" value="ECO:0007669"/>
    <property type="project" value="UniProtKB-KW"/>
</dbReference>
<dbReference type="PANTHER" id="PTHR43133">
    <property type="entry name" value="RNA POLYMERASE ECF-TYPE SIGMA FACTO"/>
    <property type="match status" value="1"/>
</dbReference>
<keyword evidence="2" id="KW-0805">Transcription regulation</keyword>
<dbReference type="InterPro" id="IPR039425">
    <property type="entry name" value="RNA_pol_sigma-70-like"/>
</dbReference>
<evidence type="ECO:0000256" key="4">
    <source>
        <dbReference type="ARBA" id="ARBA00023163"/>
    </source>
</evidence>
<dbReference type="GO" id="GO:0006352">
    <property type="term" value="P:DNA-templated transcription initiation"/>
    <property type="evidence" value="ECO:0007669"/>
    <property type="project" value="InterPro"/>
</dbReference>
<dbReference type="NCBIfam" id="TIGR02937">
    <property type="entry name" value="sigma70-ECF"/>
    <property type="match status" value="1"/>
</dbReference>
<keyword evidence="3" id="KW-0731">Sigma factor</keyword>
<dbReference type="GO" id="GO:0003677">
    <property type="term" value="F:DNA binding"/>
    <property type="evidence" value="ECO:0007669"/>
    <property type="project" value="InterPro"/>
</dbReference>
<dbReference type="Pfam" id="PF08281">
    <property type="entry name" value="Sigma70_r4_2"/>
    <property type="match status" value="1"/>
</dbReference>
<comment type="caution">
    <text evidence="7">The sequence shown here is derived from an EMBL/GenBank/DDBJ whole genome shotgun (WGS) entry which is preliminary data.</text>
</comment>